<sequence length="149" mass="16240">MADMQQDIGADLDRIAEICARSRYSLSNQYEVHITPHGSGAGFVTSASGSTSRHRHAGGPTLQAITSDDEHSITRHKKRRNGARRRSAAYGTLETIMSSSRSSEEEKSKKKPAKEIVEDFGGRASRHSKGDSGSSGYSQEQSSEQQDLQ</sequence>
<feature type="region of interest" description="Disordered" evidence="1">
    <location>
        <begin position="36"/>
        <end position="149"/>
    </location>
</feature>
<reference evidence="2" key="1">
    <citation type="journal article" date="2020" name="Stud. Mycol.">
        <title>101 Dothideomycetes genomes: a test case for predicting lifestyles and emergence of pathogens.</title>
        <authorList>
            <person name="Haridas S."/>
            <person name="Albert R."/>
            <person name="Binder M."/>
            <person name="Bloem J."/>
            <person name="Labutti K."/>
            <person name="Salamov A."/>
            <person name="Andreopoulos B."/>
            <person name="Baker S."/>
            <person name="Barry K."/>
            <person name="Bills G."/>
            <person name="Bluhm B."/>
            <person name="Cannon C."/>
            <person name="Castanera R."/>
            <person name="Culley D."/>
            <person name="Daum C."/>
            <person name="Ezra D."/>
            <person name="Gonzalez J."/>
            <person name="Henrissat B."/>
            <person name="Kuo A."/>
            <person name="Liang C."/>
            <person name="Lipzen A."/>
            <person name="Lutzoni F."/>
            <person name="Magnuson J."/>
            <person name="Mondo S."/>
            <person name="Nolan M."/>
            <person name="Ohm R."/>
            <person name="Pangilinan J."/>
            <person name="Park H.-J."/>
            <person name="Ramirez L."/>
            <person name="Alfaro M."/>
            <person name="Sun H."/>
            <person name="Tritt A."/>
            <person name="Yoshinaga Y."/>
            <person name="Zwiers L.-H."/>
            <person name="Turgeon B."/>
            <person name="Goodwin S."/>
            <person name="Spatafora J."/>
            <person name="Crous P."/>
            <person name="Grigoriev I."/>
        </authorList>
    </citation>
    <scope>NUCLEOTIDE SEQUENCE</scope>
    <source>
        <strain evidence="2">CBS 207.26</strain>
    </source>
</reference>
<dbReference type="Proteomes" id="UP000800200">
    <property type="component" value="Unassembled WGS sequence"/>
</dbReference>
<gene>
    <name evidence="2" type="ORF">K469DRAFT_709783</name>
</gene>
<evidence type="ECO:0000313" key="2">
    <source>
        <dbReference type="EMBL" id="KAF2194272.1"/>
    </source>
</evidence>
<evidence type="ECO:0000313" key="3">
    <source>
        <dbReference type="Proteomes" id="UP000800200"/>
    </source>
</evidence>
<dbReference type="OrthoDB" id="5339332at2759"/>
<dbReference type="AlphaFoldDB" id="A0A6A6ETE9"/>
<feature type="compositionally biased region" description="Basic and acidic residues" evidence="1">
    <location>
        <begin position="102"/>
        <end position="121"/>
    </location>
</feature>
<organism evidence="2 3">
    <name type="scientific">Zopfia rhizophila CBS 207.26</name>
    <dbReference type="NCBI Taxonomy" id="1314779"/>
    <lineage>
        <taxon>Eukaryota</taxon>
        <taxon>Fungi</taxon>
        <taxon>Dikarya</taxon>
        <taxon>Ascomycota</taxon>
        <taxon>Pezizomycotina</taxon>
        <taxon>Dothideomycetes</taxon>
        <taxon>Dothideomycetes incertae sedis</taxon>
        <taxon>Zopfiaceae</taxon>
        <taxon>Zopfia</taxon>
    </lineage>
</organism>
<proteinExistence type="predicted"/>
<protein>
    <submittedName>
        <fullName evidence="2">Uncharacterized protein</fullName>
    </submittedName>
</protein>
<feature type="compositionally biased region" description="Basic residues" evidence="1">
    <location>
        <begin position="74"/>
        <end position="87"/>
    </location>
</feature>
<keyword evidence="3" id="KW-1185">Reference proteome</keyword>
<evidence type="ECO:0000256" key="1">
    <source>
        <dbReference type="SAM" id="MobiDB-lite"/>
    </source>
</evidence>
<feature type="compositionally biased region" description="Low complexity" evidence="1">
    <location>
        <begin position="132"/>
        <end position="149"/>
    </location>
</feature>
<name>A0A6A6ETE9_9PEZI</name>
<accession>A0A6A6ETE9</accession>
<dbReference type="EMBL" id="ML994612">
    <property type="protein sequence ID" value="KAF2194272.1"/>
    <property type="molecule type" value="Genomic_DNA"/>
</dbReference>